<proteinExistence type="predicted"/>
<evidence type="ECO:0000313" key="3">
    <source>
        <dbReference type="Proteomes" id="UP001488838"/>
    </source>
</evidence>
<sequence length="56" mass="6198">MPVAATNSESAQAVGLPWRGFPWAPLKRQSFAGKPCSKSWTTWDPSPTPPELQNWT</sequence>
<dbReference type="Proteomes" id="UP001488838">
    <property type="component" value="Unassembled WGS sequence"/>
</dbReference>
<accession>A0AAW0HL83</accession>
<evidence type="ECO:0000256" key="1">
    <source>
        <dbReference type="SAM" id="MobiDB-lite"/>
    </source>
</evidence>
<dbReference type="AlphaFoldDB" id="A0AAW0HL83"/>
<comment type="caution">
    <text evidence="2">The sequence shown here is derived from an EMBL/GenBank/DDBJ whole genome shotgun (WGS) entry which is preliminary data.</text>
</comment>
<dbReference type="EMBL" id="JBBHLL010000472">
    <property type="protein sequence ID" value="KAK7802216.1"/>
    <property type="molecule type" value="Genomic_DNA"/>
</dbReference>
<gene>
    <name evidence="2" type="ORF">U0070_008756</name>
</gene>
<keyword evidence="3" id="KW-1185">Reference proteome</keyword>
<protein>
    <submittedName>
        <fullName evidence="2">Uncharacterized protein</fullName>
    </submittedName>
</protein>
<organism evidence="2 3">
    <name type="scientific">Myodes glareolus</name>
    <name type="common">Bank vole</name>
    <name type="synonym">Clethrionomys glareolus</name>
    <dbReference type="NCBI Taxonomy" id="447135"/>
    <lineage>
        <taxon>Eukaryota</taxon>
        <taxon>Metazoa</taxon>
        <taxon>Chordata</taxon>
        <taxon>Craniata</taxon>
        <taxon>Vertebrata</taxon>
        <taxon>Euteleostomi</taxon>
        <taxon>Mammalia</taxon>
        <taxon>Eutheria</taxon>
        <taxon>Euarchontoglires</taxon>
        <taxon>Glires</taxon>
        <taxon>Rodentia</taxon>
        <taxon>Myomorpha</taxon>
        <taxon>Muroidea</taxon>
        <taxon>Cricetidae</taxon>
        <taxon>Arvicolinae</taxon>
        <taxon>Myodes</taxon>
    </lineage>
</organism>
<reference evidence="2 3" key="1">
    <citation type="journal article" date="2023" name="bioRxiv">
        <title>Conserved and derived expression patterns and positive selection on dental genes reveal complex evolutionary context of ever-growing rodent molars.</title>
        <authorList>
            <person name="Calamari Z.T."/>
            <person name="Song A."/>
            <person name="Cohen E."/>
            <person name="Akter M."/>
            <person name="Roy R.D."/>
            <person name="Hallikas O."/>
            <person name="Christensen M.M."/>
            <person name="Li P."/>
            <person name="Marangoni P."/>
            <person name="Jernvall J."/>
            <person name="Klein O.D."/>
        </authorList>
    </citation>
    <scope>NUCLEOTIDE SEQUENCE [LARGE SCALE GENOMIC DNA]</scope>
    <source>
        <strain evidence="2">V071</strain>
    </source>
</reference>
<name>A0AAW0HL83_MYOGA</name>
<evidence type="ECO:0000313" key="2">
    <source>
        <dbReference type="EMBL" id="KAK7802216.1"/>
    </source>
</evidence>
<feature type="region of interest" description="Disordered" evidence="1">
    <location>
        <begin position="34"/>
        <end position="56"/>
    </location>
</feature>